<organism evidence="3 4">
    <name type="scientific">Opitutus terrae (strain DSM 11246 / JCM 15787 / PB90-1)</name>
    <dbReference type="NCBI Taxonomy" id="452637"/>
    <lineage>
        <taxon>Bacteria</taxon>
        <taxon>Pseudomonadati</taxon>
        <taxon>Verrucomicrobiota</taxon>
        <taxon>Opitutia</taxon>
        <taxon>Opitutales</taxon>
        <taxon>Opitutaceae</taxon>
        <taxon>Opitutus</taxon>
    </lineage>
</organism>
<evidence type="ECO:0000256" key="2">
    <source>
        <dbReference type="SAM" id="SignalP"/>
    </source>
</evidence>
<sequence>MPLGSVLFMGKPKYSPMQKFLRLALLFTALLSPVFAQRDIGYVDVVAEKNTLPVRVSANEPELNRLALQAFGAHGRYRVTASSYQFDIRFSVVTANQVRVDITRGSGGTPVASQVFSGANARQALLHAADFAVEQTNGMGLKGFFTAQLAFIGERTGKKEVYTADLFFGGAKQITRDNALALMPRWAPDGNRLLYTSFFKSGFPDIFQIDLSTYQRTTFVSFKGTNSGARFSPNGQQVAMVLSGEGTPEIYLSNAQGRQVSRKTRSDAVKSSPCFSPDGSRIVFAMEPGPQLYVMSVAGGVPSRITSGISRYCAEPDWSRANPNKIAFTMRAGGYQIGVLDLSTRKGAQVSKAPFDGIEPSWLADGRHLVYTARDRRSSVICILDTETGKSVRVSPTSFGNVMQASVWTR</sequence>
<dbReference type="InterPro" id="IPR011659">
    <property type="entry name" value="WD40"/>
</dbReference>
<dbReference type="HOGENOM" id="CLU_780629_0_0_0"/>
<feature type="chain" id="PRO_5002772010" evidence="2">
    <location>
        <begin position="37"/>
        <end position="410"/>
    </location>
</feature>
<dbReference type="InterPro" id="IPR011042">
    <property type="entry name" value="6-blade_b-propeller_TolB-like"/>
</dbReference>
<dbReference type="Proteomes" id="UP000007013">
    <property type="component" value="Chromosome"/>
</dbReference>
<dbReference type="SUPFAM" id="SSF69304">
    <property type="entry name" value="Tricorn protease N-terminal domain"/>
    <property type="match status" value="1"/>
</dbReference>
<protein>
    <submittedName>
        <fullName evidence="3">Periplasmic component of the Tol biopolymer transport system-like protein</fullName>
    </submittedName>
</protein>
<evidence type="ECO:0000313" key="3">
    <source>
        <dbReference type="EMBL" id="ACB77858.1"/>
    </source>
</evidence>
<dbReference type="KEGG" id="ote:Oter_4587"/>
<keyword evidence="4" id="KW-1185">Reference proteome</keyword>
<dbReference type="Gene3D" id="2.120.10.30">
    <property type="entry name" value="TolB, C-terminal domain"/>
    <property type="match status" value="2"/>
</dbReference>
<name>B1ZQW0_OPITP</name>
<dbReference type="EMBL" id="CP001032">
    <property type="protein sequence ID" value="ACB77858.1"/>
    <property type="molecule type" value="Genomic_DNA"/>
</dbReference>
<evidence type="ECO:0000256" key="1">
    <source>
        <dbReference type="ARBA" id="ARBA00009820"/>
    </source>
</evidence>
<dbReference type="PANTHER" id="PTHR36842:SF1">
    <property type="entry name" value="PROTEIN TOLB"/>
    <property type="match status" value="1"/>
</dbReference>
<dbReference type="PANTHER" id="PTHR36842">
    <property type="entry name" value="PROTEIN TOLB HOMOLOG"/>
    <property type="match status" value="1"/>
</dbReference>
<accession>B1ZQW0</accession>
<dbReference type="eggNOG" id="COG0823">
    <property type="taxonomic scope" value="Bacteria"/>
</dbReference>
<keyword evidence="2" id="KW-0732">Signal</keyword>
<dbReference type="STRING" id="452637.Oter_4587"/>
<gene>
    <name evidence="3" type="ordered locus">Oter_4587</name>
</gene>
<proteinExistence type="inferred from homology"/>
<reference evidence="3 4" key="1">
    <citation type="journal article" date="2011" name="J. Bacteriol.">
        <title>Genome sequence of the verrucomicrobium Opitutus terrae PB90-1, an abundant inhabitant of rice paddy soil ecosystems.</title>
        <authorList>
            <person name="van Passel M.W."/>
            <person name="Kant R."/>
            <person name="Palva A."/>
            <person name="Copeland A."/>
            <person name="Lucas S."/>
            <person name="Lapidus A."/>
            <person name="Glavina del Rio T."/>
            <person name="Pitluck S."/>
            <person name="Goltsman E."/>
            <person name="Clum A."/>
            <person name="Sun H."/>
            <person name="Schmutz J."/>
            <person name="Larimer F.W."/>
            <person name="Land M.L."/>
            <person name="Hauser L."/>
            <person name="Kyrpides N."/>
            <person name="Mikhailova N."/>
            <person name="Richardson P.P."/>
            <person name="Janssen P.H."/>
            <person name="de Vos W.M."/>
            <person name="Smidt H."/>
        </authorList>
    </citation>
    <scope>NUCLEOTIDE SEQUENCE [LARGE SCALE GENOMIC DNA]</scope>
    <source>
        <strain evidence="4">DSM 11246 / JCM 15787 / PB90-1</strain>
    </source>
</reference>
<evidence type="ECO:0000313" key="4">
    <source>
        <dbReference type="Proteomes" id="UP000007013"/>
    </source>
</evidence>
<feature type="signal peptide" evidence="2">
    <location>
        <begin position="1"/>
        <end position="36"/>
    </location>
</feature>
<comment type="similarity">
    <text evidence="1">Belongs to the TolB family.</text>
</comment>
<dbReference type="AlphaFoldDB" id="B1ZQW0"/>
<dbReference type="Pfam" id="PF07676">
    <property type="entry name" value="PD40"/>
    <property type="match status" value="4"/>
</dbReference>